<dbReference type="GO" id="GO:0003677">
    <property type="term" value="F:DNA binding"/>
    <property type="evidence" value="ECO:0007669"/>
    <property type="project" value="UniProtKB-KW"/>
</dbReference>
<dbReference type="GO" id="GO:0015074">
    <property type="term" value="P:DNA integration"/>
    <property type="evidence" value="ECO:0007669"/>
    <property type="project" value="UniProtKB-KW"/>
</dbReference>
<dbReference type="EMBL" id="CP022263">
    <property type="protein sequence ID" value="ASK91828.1"/>
    <property type="molecule type" value="Genomic_DNA"/>
</dbReference>
<dbReference type="Gene3D" id="1.10.443.10">
    <property type="entry name" value="Intergrase catalytic core"/>
    <property type="match status" value="1"/>
</dbReference>
<feature type="domain" description="Tyr recombinase" evidence="5">
    <location>
        <begin position="175"/>
        <end position="344"/>
    </location>
</feature>
<dbReference type="InterPro" id="IPR013762">
    <property type="entry name" value="Integrase-like_cat_sf"/>
</dbReference>
<dbReference type="AlphaFoldDB" id="A0AB33CNP3"/>
<evidence type="ECO:0000313" key="7">
    <source>
        <dbReference type="Proteomes" id="UP000198357"/>
    </source>
</evidence>
<keyword evidence="4" id="KW-0233">DNA recombination</keyword>
<dbReference type="PANTHER" id="PTHR30349:SF64">
    <property type="entry name" value="PROPHAGE INTEGRASE INTD-RELATED"/>
    <property type="match status" value="1"/>
</dbReference>
<keyword evidence="3" id="KW-0238">DNA-binding</keyword>
<dbReference type="PANTHER" id="PTHR30349">
    <property type="entry name" value="PHAGE INTEGRASE-RELATED"/>
    <property type="match status" value="1"/>
</dbReference>
<dbReference type="InterPro" id="IPR011010">
    <property type="entry name" value="DNA_brk_join_enz"/>
</dbReference>
<dbReference type="InterPro" id="IPR002104">
    <property type="entry name" value="Integrase_catalytic"/>
</dbReference>
<dbReference type="Gene3D" id="1.10.150.130">
    <property type="match status" value="1"/>
</dbReference>
<proteinExistence type="inferred from homology"/>
<protein>
    <submittedName>
        <fullName evidence="6">Integrase</fullName>
    </submittedName>
</protein>
<dbReference type="InterPro" id="IPR050090">
    <property type="entry name" value="Tyrosine_recombinase_XerCD"/>
</dbReference>
<evidence type="ECO:0000313" key="6">
    <source>
        <dbReference type="EMBL" id="ASK91828.1"/>
    </source>
</evidence>
<evidence type="ECO:0000256" key="2">
    <source>
        <dbReference type="ARBA" id="ARBA00022908"/>
    </source>
</evidence>
<dbReference type="GO" id="GO:0006310">
    <property type="term" value="P:DNA recombination"/>
    <property type="evidence" value="ECO:0007669"/>
    <property type="project" value="UniProtKB-KW"/>
</dbReference>
<sequence length="358" mass="41282">MARSPYTLTQRGKKGIWHVRYTHPSGQRIFRSTGTADRTLATEWASKLHAETYRTSRLGEKPQRRWVEAVPRWLADKQAKRSLGKDMHNLRWLDPHLRGKTLDAIDSDLLAALLVQRMAEPRVKRDGRKDDRTTSRSTAEKMLALVRSILRAAHSWGWLDRVPAIRLEENGKPKEDYRWLTVSEAERLHRELAEHLRAPYLFALATGWREQNVLRLEWSRIDLHRRVAWVAGSQVKAKRAIGSPLNDQAMAVLASQKGKHARWVFPNEQGMPYNRGNNHGFKAAQRRARIAPLRWHDLRHTWASWHVMAGTSLRSLMELGGWRSYQSVLRYAHLSPEHLAVDAARLPTLATGAKMDQV</sequence>
<gene>
    <name evidence="6" type="ORF">XcvCFBP7111P_10210</name>
</gene>
<dbReference type="Proteomes" id="UP000198357">
    <property type="component" value="Chromosome"/>
</dbReference>
<dbReference type="PROSITE" id="PS51898">
    <property type="entry name" value="TYR_RECOMBINASE"/>
    <property type="match status" value="1"/>
</dbReference>
<dbReference type="SUPFAM" id="SSF56349">
    <property type="entry name" value="DNA breaking-rejoining enzymes"/>
    <property type="match status" value="1"/>
</dbReference>
<dbReference type="Pfam" id="PF00589">
    <property type="entry name" value="Phage_integrase"/>
    <property type="match status" value="1"/>
</dbReference>
<comment type="similarity">
    <text evidence="1">Belongs to the 'phage' integrase family.</text>
</comment>
<name>A0AB33CNP3_XANCI</name>
<dbReference type="InterPro" id="IPR010998">
    <property type="entry name" value="Integrase_recombinase_N"/>
</dbReference>
<dbReference type="CDD" id="cd00796">
    <property type="entry name" value="INT_Rci_Hp1_C"/>
    <property type="match status" value="1"/>
</dbReference>
<evidence type="ECO:0000256" key="4">
    <source>
        <dbReference type="ARBA" id="ARBA00023172"/>
    </source>
</evidence>
<reference evidence="6 7" key="1">
    <citation type="submission" date="2017-06" db="EMBL/GenBank/DDBJ databases">
        <title>First complete genome sequences of Xanthomonas citri pv. vignicola strains CFBP 7111, CFBP 7112 and CFBP 7113 using long-read technology.</title>
        <authorList>
            <person name="Ruh M."/>
            <person name="Briand M."/>
            <person name="Bonneau S."/>
            <person name="Jacques M.A."/>
            <person name="Chen N.W.G."/>
        </authorList>
    </citation>
    <scope>NUCLEOTIDE SEQUENCE [LARGE SCALE GENOMIC DNA]</scope>
    <source>
        <strain evidence="6 7">CFBP7111</strain>
    </source>
</reference>
<evidence type="ECO:0000256" key="1">
    <source>
        <dbReference type="ARBA" id="ARBA00008857"/>
    </source>
</evidence>
<organism evidence="6 7">
    <name type="scientific">Xanthomonas citri pv. vignicola</name>
    <dbReference type="NCBI Taxonomy" id="473426"/>
    <lineage>
        <taxon>Bacteria</taxon>
        <taxon>Pseudomonadati</taxon>
        <taxon>Pseudomonadota</taxon>
        <taxon>Gammaproteobacteria</taxon>
        <taxon>Lysobacterales</taxon>
        <taxon>Lysobacteraceae</taxon>
        <taxon>Xanthomonas</taxon>
    </lineage>
</organism>
<evidence type="ECO:0000256" key="3">
    <source>
        <dbReference type="ARBA" id="ARBA00023125"/>
    </source>
</evidence>
<keyword evidence="2" id="KW-0229">DNA integration</keyword>
<accession>A0AB33CNP3</accession>
<evidence type="ECO:0000259" key="5">
    <source>
        <dbReference type="PROSITE" id="PS51898"/>
    </source>
</evidence>
<dbReference type="RefSeq" id="WP_089112157.1">
    <property type="nucleotide sequence ID" value="NZ_CP022263.1"/>
</dbReference>